<dbReference type="GO" id="GO:0019005">
    <property type="term" value="C:SCF ubiquitin ligase complex"/>
    <property type="evidence" value="ECO:0007669"/>
    <property type="project" value="TreeGrafter"/>
</dbReference>
<dbReference type="OrthoDB" id="2155206at2759"/>
<dbReference type="STRING" id="1314790.A0A1Y1XXT2"/>
<accession>A0A1Y1XXT2</accession>
<dbReference type="Pfam" id="PF25372">
    <property type="entry name" value="DUF7885"/>
    <property type="match status" value="1"/>
</dbReference>
<gene>
    <name evidence="2" type="ORF">K493DRAFT_317869</name>
</gene>
<dbReference type="SMART" id="SM00367">
    <property type="entry name" value="LRR_CC"/>
    <property type="match status" value="4"/>
</dbReference>
<proteinExistence type="predicted"/>
<dbReference type="EMBL" id="MCFE01000374">
    <property type="protein sequence ID" value="ORX90552.1"/>
    <property type="molecule type" value="Genomic_DNA"/>
</dbReference>
<evidence type="ECO:0000313" key="3">
    <source>
        <dbReference type="Proteomes" id="UP000193498"/>
    </source>
</evidence>
<dbReference type="AlphaFoldDB" id="A0A1Y1XXT2"/>
<dbReference type="InterPro" id="IPR057207">
    <property type="entry name" value="FBXL15_LRR"/>
</dbReference>
<dbReference type="SUPFAM" id="SSF52047">
    <property type="entry name" value="RNI-like"/>
    <property type="match status" value="1"/>
</dbReference>
<dbReference type="GO" id="GO:0031146">
    <property type="term" value="P:SCF-dependent proteasomal ubiquitin-dependent protein catabolic process"/>
    <property type="evidence" value="ECO:0007669"/>
    <property type="project" value="TreeGrafter"/>
</dbReference>
<dbReference type="PANTHER" id="PTHR13318">
    <property type="entry name" value="PARTNER OF PAIRED, ISOFORM B-RELATED"/>
    <property type="match status" value="1"/>
</dbReference>
<name>A0A1Y1XXT2_9FUNG</name>
<dbReference type="Gene3D" id="3.80.10.10">
    <property type="entry name" value="Ribonuclease Inhibitor"/>
    <property type="match status" value="1"/>
</dbReference>
<dbReference type="InterPro" id="IPR032675">
    <property type="entry name" value="LRR_dom_sf"/>
</dbReference>
<organism evidence="2 3">
    <name type="scientific">Basidiobolus meristosporus CBS 931.73</name>
    <dbReference type="NCBI Taxonomy" id="1314790"/>
    <lineage>
        <taxon>Eukaryota</taxon>
        <taxon>Fungi</taxon>
        <taxon>Fungi incertae sedis</taxon>
        <taxon>Zoopagomycota</taxon>
        <taxon>Entomophthoromycotina</taxon>
        <taxon>Basidiobolomycetes</taxon>
        <taxon>Basidiobolales</taxon>
        <taxon>Basidiobolaceae</taxon>
        <taxon>Basidiobolus</taxon>
    </lineage>
</organism>
<dbReference type="InParanoid" id="A0A1Y1XXT2"/>
<feature type="domain" description="F-box/LRR-repeat protein 15-like leucin rich repeat" evidence="1">
    <location>
        <begin position="35"/>
        <end position="173"/>
    </location>
</feature>
<dbReference type="PANTHER" id="PTHR13318:SF106">
    <property type="entry name" value="F-BOX_LRR-REPEAT PROTEIN 2"/>
    <property type="match status" value="1"/>
</dbReference>
<protein>
    <submittedName>
        <fullName evidence="2">RNI-like protein</fullName>
    </submittedName>
</protein>
<evidence type="ECO:0000259" key="1">
    <source>
        <dbReference type="Pfam" id="PF25372"/>
    </source>
</evidence>
<reference evidence="2 3" key="1">
    <citation type="submission" date="2016-07" db="EMBL/GenBank/DDBJ databases">
        <title>Pervasive Adenine N6-methylation of Active Genes in Fungi.</title>
        <authorList>
            <consortium name="DOE Joint Genome Institute"/>
            <person name="Mondo S.J."/>
            <person name="Dannebaum R.O."/>
            <person name="Kuo R.C."/>
            <person name="Labutti K."/>
            <person name="Haridas S."/>
            <person name="Kuo A."/>
            <person name="Salamov A."/>
            <person name="Ahrendt S.R."/>
            <person name="Lipzen A."/>
            <person name="Sullivan W."/>
            <person name="Andreopoulos W.B."/>
            <person name="Clum A."/>
            <person name="Lindquist E."/>
            <person name="Daum C."/>
            <person name="Ramamoorthy G.K."/>
            <person name="Gryganskyi A."/>
            <person name="Culley D."/>
            <person name="Magnuson J.K."/>
            <person name="James T.Y."/>
            <person name="O'Malley M.A."/>
            <person name="Stajich J.E."/>
            <person name="Spatafora J.W."/>
            <person name="Visel A."/>
            <person name="Grigoriev I.V."/>
        </authorList>
    </citation>
    <scope>NUCLEOTIDE SEQUENCE [LARGE SCALE GENOMIC DNA]</scope>
    <source>
        <strain evidence="2 3">CBS 931.73</strain>
    </source>
</reference>
<dbReference type="InterPro" id="IPR006553">
    <property type="entry name" value="Leu-rich_rpt_Cys-con_subtyp"/>
</dbReference>
<evidence type="ECO:0000313" key="2">
    <source>
        <dbReference type="EMBL" id="ORX90552.1"/>
    </source>
</evidence>
<dbReference type="Proteomes" id="UP000193498">
    <property type="component" value="Unassembled WGS sequence"/>
</dbReference>
<comment type="caution">
    <text evidence="2">The sequence shown here is derived from an EMBL/GenBank/DDBJ whole genome shotgun (WGS) entry which is preliminary data.</text>
</comment>
<sequence length="285" mass="31978">MRESSAAESTINYGQLVVRLDLSNVRFCLPEEIDAASWALSEKLTVLNLLNCSRVTDYSLFKILHLGSLKVIKLGENQYLSDIILFQIAERCTELDSLTIQSCHKISNEGLSAVISRCSKLTSLSIVHCRQVNNKTIRKIIKCCAPRLTCFTLRRCSRIDQAILSKLGRACVNLVRLELTLSYSVHPAVLRAFSSISTLATLWVGVEDPTEVLFEAEELLEPLLGFQDLTTLCLSFPNITTDFITRLITSLKSLQNLVILSNQFVTKAFQNAVFDKHRVAISFFQ</sequence>
<keyword evidence="3" id="KW-1185">Reference proteome</keyword>